<name>A0AAE0VYX6_9BIVA</name>
<dbReference type="AlphaFoldDB" id="A0AAE0VYX6"/>
<reference evidence="1" key="2">
    <citation type="journal article" date="2021" name="Genome Biol. Evol.">
        <title>Developing a high-quality reference genome for a parasitic bivalve with doubly uniparental inheritance (Bivalvia: Unionida).</title>
        <authorList>
            <person name="Smith C.H."/>
        </authorList>
    </citation>
    <scope>NUCLEOTIDE SEQUENCE</scope>
    <source>
        <strain evidence="1">CHS0354</strain>
        <tissue evidence="1">Mantle</tissue>
    </source>
</reference>
<keyword evidence="2" id="KW-1185">Reference proteome</keyword>
<evidence type="ECO:0000313" key="1">
    <source>
        <dbReference type="EMBL" id="KAK3594120.1"/>
    </source>
</evidence>
<reference evidence="1" key="3">
    <citation type="submission" date="2023-05" db="EMBL/GenBank/DDBJ databases">
        <authorList>
            <person name="Smith C.H."/>
        </authorList>
    </citation>
    <scope>NUCLEOTIDE SEQUENCE</scope>
    <source>
        <strain evidence="1">CHS0354</strain>
        <tissue evidence="1">Mantle</tissue>
    </source>
</reference>
<gene>
    <name evidence="1" type="ORF">CHS0354_040894</name>
</gene>
<reference evidence="1" key="1">
    <citation type="journal article" date="2021" name="Genome Biol. Evol.">
        <title>A High-Quality Reference Genome for a Parasitic Bivalve with Doubly Uniparental Inheritance (Bivalvia: Unionida).</title>
        <authorList>
            <person name="Smith C.H."/>
        </authorList>
    </citation>
    <scope>NUCLEOTIDE SEQUENCE</scope>
    <source>
        <strain evidence="1">CHS0354</strain>
    </source>
</reference>
<organism evidence="1 2">
    <name type="scientific">Potamilus streckersoni</name>
    <dbReference type="NCBI Taxonomy" id="2493646"/>
    <lineage>
        <taxon>Eukaryota</taxon>
        <taxon>Metazoa</taxon>
        <taxon>Spiralia</taxon>
        <taxon>Lophotrochozoa</taxon>
        <taxon>Mollusca</taxon>
        <taxon>Bivalvia</taxon>
        <taxon>Autobranchia</taxon>
        <taxon>Heteroconchia</taxon>
        <taxon>Palaeoheterodonta</taxon>
        <taxon>Unionida</taxon>
        <taxon>Unionoidea</taxon>
        <taxon>Unionidae</taxon>
        <taxon>Ambleminae</taxon>
        <taxon>Lampsilini</taxon>
        <taxon>Potamilus</taxon>
    </lineage>
</organism>
<dbReference type="EMBL" id="JAEAOA010002342">
    <property type="protein sequence ID" value="KAK3594120.1"/>
    <property type="molecule type" value="Genomic_DNA"/>
</dbReference>
<comment type="caution">
    <text evidence="1">The sequence shown here is derived from an EMBL/GenBank/DDBJ whole genome shotgun (WGS) entry which is preliminary data.</text>
</comment>
<accession>A0AAE0VYX6</accession>
<dbReference type="Proteomes" id="UP001195483">
    <property type="component" value="Unassembled WGS sequence"/>
</dbReference>
<sequence length="65" mass="7406">MFLARFTVTFKTNLKLLEANKRHKRKNKLKESRLLAEDCLIPKKENSSGKVEIQGYLAALGTQVS</sequence>
<proteinExistence type="predicted"/>
<protein>
    <submittedName>
        <fullName evidence="1">Uncharacterized protein</fullName>
    </submittedName>
</protein>
<evidence type="ECO:0000313" key="2">
    <source>
        <dbReference type="Proteomes" id="UP001195483"/>
    </source>
</evidence>